<dbReference type="RefSeq" id="XP_046600353.1">
    <property type="nucleotide sequence ID" value="XM_046744397.1"/>
</dbReference>
<dbReference type="Gene3D" id="1.20.1070.10">
    <property type="entry name" value="Rhodopsin 7-helix transmembrane proteins"/>
    <property type="match status" value="1"/>
</dbReference>
<evidence type="ECO:0000256" key="11">
    <source>
        <dbReference type="RuleBase" id="RU000688"/>
    </source>
</evidence>
<organism evidence="14 15">
    <name type="scientific">Neodiprion lecontei</name>
    <name type="common">Redheaded pine sawfly</name>
    <dbReference type="NCBI Taxonomy" id="441921"/>
    <lineage>
        <taxon>Eukaryota</taxon>
        <taxon>Metazoa</taxon>
        <taxon>Ecdysozoa</taxon>
        <taxon>Arthropoda</taxon>
        <taxon>Hexapoda</taxon>
        <taxon>Insecta</taxon>
        <taxon>Pterygota</taxon>
        <taxon>Neoptera</taxon>
        <taxon>Endopterygota</taxon>
        <taxon>Hymenoptera</taxon>
        <taxon>Tenthredinoidea</taxon>
        <taxon>Diprionidae</taxon>
        <taxon>Diprioninae</taxon>
        <taxon>Neodiprion</taxon>
    </lineage>
</organism>
<gene>
    <name evidence="15" type="primary">LOC107223407</name>
</gene>
<evidence type="ECO:0000259" key="13">
    <source>
        <dbReference type="PROSITE" id="PS50262"/>
    </source>
</evidence>
<evidence type="ECO:0000256" key="2">
    <source>
        <dbReference type="ARBA" id="ARBA00010663"/>
    </source>
</evidence>
<dbReference type="GeneID" id="107223407"/>
<keyword evidence="5 11" id="KW-0297">G-protein coupled receptor</keyword>
<evidence type="ECO:0000256" key="3">
    <source>
        <dbReference type="ARBA" id="ARBA00022692"/>
    </source>
</evidence>
<evidence type="ECO:0000256" key="5">
    <source>
        <dbReference type="ARBA" id="ARBA00023040"/>
    </source>
</evidence>
<keyword evidence="7 11" id="KW-0675">Receptor</keyword>
<keyword evidence="4 12" id="KW-1133">Transmembrane helix</keyword>
<dbReference type="Proteomes" id="UP000829291">
    <property type="component" value="Chromosome 6"/>
</dbReference>
<evidence type="ECO:0000313" key="15">
    <source>
        <dbReference type="RefSeq" id="XP_046600353.1"/>
    </source>
</evidence>
<evidence type="ECO:0000256" key="10">
    <source>
        <dbReference type="ARBA" id="ARBA00023305"/>
    </source>
</evidence>
<proteinExistence type="inferred from homology"/>
<dbReference type="InterPro" id="IPR017452">
    <property type="entry name" value="GPCR_Rhodpsn_7TM"/>
</dbReference>
<dbReference type="PRINTS" id="PR00237">
    <property type="entry name" value="GPCRRHODOPSN"/>
</dbReference>
<sequence length="354" mass="38803">MSLDALNASNGIEEQEVEDVGETTYLVTAGVLIAIGVLGAVLNMTVIFVILRDRQTLLTPVNVVLLNLVVSVKIHAVCIAFTSIIIIGDFCVSIIGTPFPTVSAILGRWYWGYTGCLWYAWFMSTLGLASIGNLTVLAIERWLLVTRPMRAFTIRQASYLVSGVWIYTLSLTIPPLCGWGSYGPEAGNLSCSVSWEVHDPSIGSDTYIAFLFFFGLVVPVILICWSYFEIIRTLRKVRKRAGSRGTYEAKVTKMVALMIIAFLIAWTPYSISALLAQYLQVTSSPTVAIVPALLAKSSICYNPLIYAGMNSQFRTVMKKFLGMSESTRPATISQHTGVSASNRAGINPIQIEKE</sequence>
<feature type="transmembrane region" description="Helical" evidence="12">
    <location>
        <begin position="207"/>
        <end position="230"/>
    </location>
</feature>
<accession>A0ABM3GJC6</accession>
<keyword evidence="3 11" id="KW-0812">Transmembrane</keyword>
<evidence type="ECO:0000256" key="6">
    <source>
        <dbReference type="ARBA" id="ARBA00023136"/>
    </source>
</evidence>
<feature type="transmembrane region" description="Helical" evidence="12">
    <location>
        <begin position="251"/>
        <end position="269"/>
    </location>
</feature>
<feature type="transmembrane region" description="Helical" evidence="12">
    <location>
        <begin position="25"/>
        <end position="51"/>
    </location>
</feature>
<reference evidence="15" key="1">
    <citation type="submission" date="2025-08" db="UniProtKB">
        <authorList>
            <consortium name="RefSeq"/>
        </authorList>
    </citation>
    <scope>IDENTIFICATION</scope>
    <source>
        <tissue evidence="15">Thorax and Abdomen</tissue>
    </source>
</reference>
<evidence type="ECO:0000256" key="9">
    <source>
        <dbReference type="ARBA" id="ARBA00023224"/>
    </source>
</evidence>
<evidence type="ECO:0000313" key="14">
    <source>
        <dbReference type="Proteomes" id="UP000829291"/>
    </source>
</evidence>
<evidence type="ECO:0000256" key="1">
    <source>
        <dbReference type="ARBA" id="ARBA00004141"/>
    </source>
</evidence>
<feature type="transmembrane region" description="Helical" evidence="12">
    <location>
        <begin position="289"/>
        <end position="309"/>
    </location>
</feature>
<protein>
    <submittedName>
        <fullName evidence="15">Melanopsin-like isoform X1</fullName>
    </submittedName>
</protein>
<dbReference type="SUPFAM" id="SSF81321">
    <property type="entry name" value="Family A G protein-coupled receptor-like"/>
    <property type="match status" value="1"/>
</dbReference>
<dbReference type="Pfam" id="PF00001">
    <property type="entry name" value="7tm_1"/>
    <property type="match status" value="1"/>
</dbReference>
<comment type="subcellular location">
    <subcellularLocation>
        <location evidence="1">Membrane</location>
        <topology evidence="1">Multi-pass membrane protein</topology>
    </subcellularLocation>
</comment>
<keyword evidence="9 11" id="KW-0807">Transducer</keyword>
<keyword evidence="6 12" id="KW-0472">Membrane</keyword>
<evidence type="ECO:0000256" key="12">
    <source>
        <dbReference type="SAM" id="Phobius"/>
    </source>
</evidence>
<feature type="domain" description="G-protein coupled receptors family 1 profile" evidence="13">
    <location>
        <begin position="42"/>
        <end position="306"/>
    </location>
</feature>
<name>A0ABM3GJC6_NEOLC</name>
<feature type="transmembrane region" description="Helical" evidence="12">
    <location>
        <begin position="63"/>
        <end position="87"/>
    </location>
</feature>
<dbReference type="InterPro" id="IPR000276">
    <property type="entry name" value="GPCR_Rhodpsn"/>
</dbReference>
<dbReference type="PROSITE" id="PS50262">
    <property type="entry name" value="G_PROTEIN_RECEP_F1_2"/>
    <property type="match status" value="1"/>
</dbReference>
<dbReference type="InterPro" id="IPR050125">
    <property type="entry name" value="GPCR_opsins"/>
</dbReference>
<keyword evidence="10" id="KW-0844">Vision</keyword>
<dbReference type="CDD" id="cd14969">
    <property type="entry name" value="7tmA_Opsins_type2_animals"/>
    <property type="match status" value="1"/>
</dbReference>
<dbReference type="PANTHER" id="PTHR24240">
    <property type="entry name" value="OPSIN"/>
    <property type="match status" value="1"/>
</dbReference>
<feature type="transmembrane region" description="Helical" evidence="12">
    <location>
        <begin position="159"/>
        <end position="182"/>
    </location>
</feature>
<keyword evidence="14" id="KW-1185">Reference proteome</keyword>
<keyword evidence="8" id="KW-0325">Glycoprotein</keyword>
<keyword evidence="10" id="KW-0716">Sensory transduction</keyword>
<evidence type="ECO:0000256" key="7">
    <source>
        <dbReference type="ARBA" id="ARBA00023170"/>
    </source>
</evidence>
<evidence type="ECO:0000256" key="8">
    <source>
        <dbReference type="ARBA" id="ARBA00023180"/>
    </source>
</evidence>
<evidence type="ECO:0000256" key="4">
    <source>
        <dbReference type="ARBA" id="ARBA00022989"/>
    </source>
</evidence>
<comment type="similarity">
    <text evidence="2 11">Belongs to the G-protein coupled receptor 1 family.</text>
</comment>
<dbReference type="PROSITE" id="PS00237">
    <property type="entry name" value="G_PROTEIN_RECEP_F1_1"/>
    <property type="match status" value="1"/>
</dbReference>
<feature type="transmembrane region" description="Helical" evidence="12">
    <location>
        <begin position="118"/>
        <end position="139"/>
    </location>
</feature>